<evidence type="ECO:0008006" key="5">
    <source>
        <dbReference type="Google" id="ProtNLM"/>
    </source>
</evidence>
<dbReference type="AlphaFoldDB" id="A0A023BB54"/>
<feature type="region of interest" description="Disordered" evidence="1">
    <location>
        <begin position="73"/>
        <end position="93"/>
    </location>
</feature>
<dbReference type="Proteomes" id="UP000019763">
    <property type="component" value="Unassembled WGS sequence"/>
</dbReference>
<evidence type="ECO:0000313" key="3">
    <source>
        <dbReference type="EMBL" id="EZG79233.1"/>
    </source>
</evidence>
<evidence type="ECO:0000256" key="2">
    <source>
        <dbReference type="SAM" id="SignalP"/>
    </source>
</evidence>
<dbReference type="GeneID" id="22911224"/>
<gene>
    <name evidence="3" type="ORF">GNI_028080</name>
</gene>
<feature type="signal peptide" evidence="2">
    <location>
        <begin position="1"/>
        <end position="16"/>
    </location>
</feature>
<keyword evidence="2" id="KW-0732">Signal</keyword>
<comment type="caution">
    <text evidence="3">The sequence shown here is derived from an EMBL/GenBank/DDBJ whole genome shotgun (WGS) entry which is preliminary data.</text>
</comment>
<keyword evidence="4" id="KW-1185">Reference proteome</keyword>
<sequence>MHLLKLIGFAATLVIGLPLRERVQLDSYLREGLPELPHIPSRGLVRVKVLGEYENDLSDSALNSQHLLLIPSTDTTTPTTTQQPTQTRVDAQTEADHCSYRTFNLRNA</sequence>
<organism evidence="3 4">
    <name type="scientific">Gregarina niphandrodes</name>
    <name type="common">Septate eugregarine</name>
    <dbReference type="NCBI Taxonomy" id="110365"/>
    <lineage>
        <taxon>Eukaryota</taxon>
        <taxon>Sar</taxon>
        <taxon>Alveolata</taxon>
        <taxon>Apicomplexa</taxon>
        <taxon>Conoidasida</taxon>
        <taxon>Gregarinasina</taxon>
        <taxon>Eugregarinorida</taxon>
        <taxon>Gregarinidae</taxon>
        <taxon>Gregarina</taxon>
    </lineage>
</organism>
<feature type="compositionally biased region" description="Low complexity" evidence="1">
    <location>
        <begin position="73"/>
        <end position="87"/>
    </location>
</feature>
<evidence type="ECO:0000313" key="4">
    <source>
        <dbReference type="Proteomes" id="UP000019763"/>
    </source>
</evidence>
<dbReference type="VEuPathDB" id="CryptoDB:GNI_028080"/>
<proteinExistence type="predicted"/>
<dbReference type="RefSeq" id="XP_011129104.1">
    <property type="nucleotide sequence ID" value="XM_011130802.1"/>
</dbReference>
<name>A0A023BB54_GRENI</name>
<feature type="chain" id="PRO_5001512099" description="Transmembrane protein" evidence="2">
    <location>
        <begin position="17"/>
        <end position="108"/>
    </location>
</feature>
<dbReference type="EMBL" id="AFNH02000209">
    <property type="protein sequence ID" value="EZG79233.1"/>
    <property type="molecule type" value="Genomic_DNA"/>
</dbReference>
<protein>
    <recommendedName>
        <fullName evidence="5">Transmembrane protein</fullName>
    </recommendedName>
</protein>
<evidence type="ECO:0000256" key="1">
    <source>
        <dbReference type="SAM" id="MobiDB-lite"/>
    </source>
</evidence>
<reference evidence="3" key="1">
    <citation type="submission" date="2013-12" db="EMBL/GenBank/DDBJ databases">
        <authorList>
            <person name="Omoto C.K."/>
            <person name="Sibley D."/>
            <person name="Venepally P."/>
            <person name="Hadjithomas M."/>
            <person name="Karamycheva S."/>
            <person name="Brunk B."/>
            <person name="Roos D."/>
            <person name="Caler E."/>
            <person name="Lorenzi H."/>
        </authorList>
    </citation>
    <scope>NUCLEOTIDE SEQUENCE</scope>
</reference>
<accession>A0A023BB54</accession>